<organism evidence="7">
    <name type="scientific">Coralloluteibacterium stylophorae</name>
    <dbReference type="NCBI Taxonomy" id="1776034"/>
    <lineage>
        <taxon>Bacteria</taxon>
        <taxon>Pseudomonadati</taxon>
        <taxon>Pseudomonadota</taxon>
        <taxon>Gammaproteobacteria</taxon>
        <taxon>Lysobacterales</taxon>
        <taxon>Lysobacteraceae</taxon>
        <taxon>Coralloluteibacterium</taxon>
    </lineage>
</organism>
<keyword evidence="9" id="KW-1185">Reference proteome</keyword>
<dbReference type="EMBL" id="JAGQFT020000001">
    <property type="protein sequence ID" value="MBS7455636.1"/>
    <property type="molecule type" value="Genomic_DNA"/>
</dbReference>
<evidence type="ECO:0000313" key="9">
    <source>
        <dbReference type="Proteomes" id="UP000675747"/>
    </source>
</evidence>
<protein>
    <submittedName>
        <fullName evidence="7">DMT family transporter</fullName>
    </submittedName>
</protein>
<keyword evidence="4 5" id="KW-0472">Membrane</keyword>
<feature type="transmembrane region" description="Helical" evidence="5">
    <location>
        <begin position="244"/>
        <end position="263"/>
    </location>
</feature>
<dbReference type="GO" id="GO:0016020">
    <property type="term" value="C:membrane"/>
    <property type="evidence" value="ECO:0007669"/>
    <property type="project" value="UniProtKB-SubCell"/>
</dbReference>
<feature type="transmembrane region" description="Helical" evidence="5">
    <location>
        <begin position="156"/>
        <end position="175"/>
    </location>
</feature>
<feature type="transmembrane region" description="Helical" evidence="5">
    <location>
        <begin position="47"/>
        <end position="64"/>
    </location>
</feature>
<evidence type="ECO:0000256" key="3">
    <source>
        <dbReference type="ARBA" id="ARBA00022989"/>
    </source>
</evidence>
<feature type="transmembrane region" description="Helical" evidence="5">
    <location>
        <begin position="215"/>
        <end position="232"/>
    </location>
</feature>
<feature type="domain" description="EamA" evidence="6">
    <location>
        <begin position="159"/>
        <end position="281"/>
    </location>
</feature>
<dbReference type="SUPFAM" id="SSF103481">
    <property type="entry name" value="Multidrug resistance efflux transporter EmrE"/>
    <property type="match status" value="2"/>
</dbReference>
<proteinExistence type="predicted"/>
<keyword evidence="2 5" id="KW-0812">Transmembrane</keyword>
<dbReference type="InterPro" id="IPR000620">
    <property type="entry name" value="EamA_dom"/>
</dbReference>
<evidence type="ECO:0000256" key="5">
    <source>
        <dbReference type="SAM" id="Phobius"/>
    </source>
</evidence>
<evidence type="ECO:0000256" key="2">
    <source>
        <dbReference type="ARBA" id="ARBA00022692"/>
    </source>
</evidence>
<sequence length="325" mass="34562">MNAIDDDDGARRDILRAVGLMLCSAGAFACMAVTIRKASAELHPFEIAFFRNLFGMVFALPLLARHGWGLLRTTKLHLYFTRCLIGVVSMLCGFSAIVYLPLAQAVTLSYSTPLFVTIAAVLVLGEVVRARRWSAVAAGFVGVLLIVRPGTEGFSAMSLVALGAAVLSAGVAIGIKILSRTEKSDAIVLYTTLFWVPMSLVPALFVWTWPHGWTWLWIVGAGFLGTLGHMFWTRALKLGDASLLTPISFAQVPIVAVLGWALFGETVGPWTALGALVIFGSNAYIAHREATLARRAGPGTRTVAIAAADAPAADGPGRGTQAPPR</sequence>
<dbReference type="AlphaFoldDB" id="A0A8J7VV97"/>
<evidence type="ECO:0000256" key="1">
    <source>
        <dbReference type="ARBA" id="ARBA00004141"/>
    </source>
</evidence>
<dbReference type="EMBL" id="JAGQFT010000049">
    <property type="protein sequence ID" value="MBR0562398.1"/>
    <property type="molecule type" value="Genomic_DNA"/>
</dbReference>
<feature type="transmembrane region" description="Helical" evidence="5">
    <location>
        <begin position="269"/>
        <end position="286"/>
    </location>
</feature>
<evidence type="ECO:0000313" key="7">
    <source>
        <dbReference type="EMBL" id="MBR0562398.1"/>
    </source>
</evidence>
<dbReference type="Proteomes" id="UP000675747">
    <property type="component" value="Unassembled WGS sequence"/>
</dbReference>
<feature type="transmembrane region" description="Helical" evidence="5">
    <location>
        <begin position="132"/>
        <end position="150"/>
    </location>
</feature>
<feature type="transmembrane region" description="Helical" evidence="5">
    <location>
        <begin position="14"/>
        <end position="35"/>
    </location>
</feature>
<dbReference type="PANTHER" id="PTHR22911">
    <property type="entry name" value="ACYL-MALONYL CONDENSING ENZYME-RELATED"/>
    <property type="match status" value="1"/>
</dbReference>
<feature type="transmembrane region" description="Helical" evidence="5">
    <location>
        <begin position="187"/>
        <end position="209"/>
    </location>
</feature>
<reference evidence="7" key="2">
    <citation type="submission" date="2021-04" db="EMBL/GenBank/DDBJ databases">
        <authorList>
            <person name="Karlyshev A.V."/>
        </authorList>
    </citation>
    <scope>NUCLEOTIDE SEQUENCE</scope>
    <source>
        <strain evidence="7">LMG 29479</strain>
    </source>
</reference>
<evidence type="ECO:0000256" key="4">
    <source>
        <dbReference type="ARBA" id="ARBA00023136"/>
    </source>
</evidence>
<dbReference type="InterPro" id="IPR037185">
    <property type="entry name" value="EmrE-like"/>
</dbReference>
<accession>A0A8J7VV97</accession>
<reference evidence="8 9" key="1">
    <citation type="journal article" date="2021" name="Microbiol. Resour. Announc.">
        <title>Draft Genome Sequence of Coralloluteibacterium stylophorae LMG 29479T.</title>
        <authorList>
            <person name="Karlyshev A.V."/>
            <person name="Kudryashova E.B."/>
            <person name="Ariskina E.V."/>
            <person name="Conroy A.P."/>
            <person name="Abidueva E.Y."/>
        </authorList>
    </citation>
    <scope>NUCLEOTIDE SEQUENCE [LARGE SCALE GENOMIC DNA]</scope>
    <source>
        <strain evidence="8 9">LMG 29479</strain>
    </source>
</reference>
<gene>
    <name evidence="8" type="ORF">KB893_000600</name>
    <name evidence="7" type="ORF">KB893_07710</name>
</gene>
<evidence type="ECO:0000259" key="6">
    <source>
        <dbReference type="Pfam" id="PF00892"/>
    </source>
</evidence>
<comment type="subcellular location">
    <subcellularLocation>
        <location evidence="1">Membrane</location>
        <topology evidence="1">Multi-pass membrane protein</topology>
    </subcellularLocation>
</comment>
<comment type="caution">
    <text evidence="7">The sequence shown here is derived from an EMBL/GenBank/DDBJ whole genome shotgun (WGS) entry which is preliminary data.</text>
</comment>
<feature type="transmembrane region" description="Helical" evidence="5">
    <location>
        <begin position="76"/>
        <end position="102"/>
    </location>
</feature>
<feature type="domain" description="EamA" evidence="6">
    <location>
        <begin position="17"/>
        <end position="147"/>
    </location>
</feature>
<dbReference type="PANTHER" id="PTHR22911:SF6">
    <property type="entry name" value="SOLUTE CARRIER FAMILY 35 MEMBER G1"/>
    <property type="match status" value="1"/>
</dbReference>
<evidence type="ECO:0000313" key="8">
    <source>
        <dbReference type="EMBL" id="MBS7455636.1"/>
    </source>
</evidence>
<name>A0A8J7VV97_9GAMM</name>
<keyword evidence="3 5" id="KW-1133">Transmembrane helix</keyword>
<dbReference type="Pfam" id="PF00892">
    <property type="entry name" value="EamA"/>
    <property type="match status" value="2"/>
</dbReference>
<feature type="transmembrane region" description="Helical" evidence="5">
    <location>
        <begin position="108"/>
        <end position="125"/>
    </location>
</feature>
<dbReference type="RefSeq" id="WP_211926342.1">
    <property type="nucleotide sequence ID" value="NZ_JAGQFT020000001.1"/>
</dbReference>